<proteinExistence type="predicted"/>
<keyword evidence="3" id="KW-1185">Reference proteome</keyword>
<feature type="signal peptide" evidence="1">
    <location>
        <begin position="1"/>
        <end position="30"/>
    </location>
</feature>
<dbReference type="EMBL" id="JBHMCR010000017">
    <property type="protein sequence ID" value="MFB9523350.1"/>
    <property type="molecule type" value="Genomic_DNA"/>
</dbReference>
<reference evidence="2 3" key="1">
    <citation type="submission" date="2024-09" db="EMBL/GenBank/DDBJ databases">
        <authorList>
            <person name="Sun Q."/>
            <person name="Mori K."/>
        </authorList>
    </citation>
    <scope>NUCLEOTIDE SEQUENCE [LARGE SCALE GENOMIC DNA]</scope>
    <source>
        <strain evidence="2 3">JCM 4362</strain>
    </source>
</reference>
<dbReference type="Proteomes" id="UP001589718">
    <property type="component" value="Unassembled WGS sequence"/>
</dbReference>
<evidence type="ECO:0000256" key="1">
    <source>
        <dbReference type="SAM" id="SignalP"/>
    </source>
</evidence>
<comment type="caution">
    <text evidence="2">The sequence shown here is derived from an EMBL/GenBank/DDBJ whole genome shotgun (WGS) entry which is preliminary data.</text>
</comment>
<feature type="chain" id="PRO_5047459306" evidence="1">
    <location>
        <begin position="31"/>
        <end position="97"/>
    </location>
</feature>
<protein>
    <submittedName>
        <fullName evidence="2">Uncharacterized protein</fullName>
    </submittedName>
</protein>
<organism evidence="2 3">
    <name type="scientific">Streptomyces cremeus</name>
    <dbReference type="NCBI Taxonomy" id="66881"/>
    <lineage>
        <taxon>Bacteria</taxon>
        <taxon>Bacillati</taxon>
        <taxon>Actinomycetota</taxon>
        <taxon>Actinomycetes</taxon>
        <taxon>Kitasatosporales</taxon>
        <taxon>Streptomycetaceae</taxon>
        <taxon>Streptomyces</taxon>
    </lineage>
</organism>
<evidence type="ECO:0000313" key="2">
    <source>
        <dbReference type="EMBL" id="MFB9523350.1"/>
    </source>
</evidence>
<keyword evidence="1" id="KW-0732">Signal</keyword>
<name>A0ABV5PJG0_STRCM</name>
<gene>
    <name evidence="2" type="ORF">ACFFTU_25730</name>
</gene>
<dbReference type="RefSeq" id="WP_345220082.1">
    <property type="nucleotide sequence ID" value="NZ_BAAAXE010000010.1"/>
</dbReference>
<accession>A0ABV5PJG0</accession>
<evidence type="ECO:0000313" key="3">
    <source>
        <dbReference type="Proteomes" id="UP001589718"/>
    </source>
</evidence>
<sequence length="97" mass="10564">MRNQKWVQRLALPVVAALGAVMLTTTTAEAVPSKCSTSRVDKDTFTGTCRSGTGTWRLRVDCDKAEPDSFSSWLKPGKTASEGCWWGKARGASIEVR</sequence>